<protein>
    <submittedName>
        <fullName evidence="1">Uncharacterized protein</fullName>
    </submittedName>
</protein>
<evidence type="ECO:0000313" key="1">
    <source>
        <dbReference type="EMBL" id="GAH06005.1"/>
    </source>
</evidence>
<proteinExistence type="predicted"/>
<accession>X1DCH8</accession>
<gene>
    <name evidence="1" type="ORF">S01H4_62362</name>
</gene>
<sequence length="39" mass="4466">MAVEDFTTYIEVEEITDIFSVAANKINFTDVPYNESSYV</sequence>
<reference evidence="1" key="1">
    <citation type="journal article" date="2014" name="Front. Microbiol.">
        <title>High frequency of phylogenetically diverse reductive dehalogenase-homologous genes in deep subseafloor sedimentary metagenomes.</title>
        <authorList>
            <person name="Kawai M."/>
            <person name="Futagami T."/>
            <person name="Toyoda A."/>
            <person name="Takaki Y."/>
            <person name="Nishi S."/>
            <person name="Hori S."/>
            <person name="Arai W."/>
            <person name="Tsubouchi T."/>
            <person name="Morono Y."/>
            <person name="Uchiyama I."/>
            <person name="Ito T."/>
            <person name="Fujiyama A."/>
            <person name="Inagaki F."/>
            <person name="Takami H."/>
        </authorList>
    </citation>
    <scope>NUCLEOTIDE SEQUENCE</scope>
    <source>
        <strain evidence="1">Expedition CK06-06</strain>
    </source>
</reference>
<dbReference type="AlphaFoldDB" id="X1DCH8"/>
<feature type="non-terminal residue" evidence="1">
    <location>
        <position position="39"/>
    </location>
</feature>
<dbReference type="EMBL" id="BART01037203">
    <property type="protein sequence ID" value="GAH06005.1"/>
    <property type="molecule type" value="Genomic_DNA"/>
</dbReference>
<name>X1DCH8_9ZZZZ</name>
<organism evidence="1">
    <name type="scientific">marine sediment metagenome</name>
    <dbReference type="NCBI Taxonomy" id="412755"/>
    <lineage>
        <taxon>unclassified sequences</taxon>
        <taxon>metagenomes</taxon>
        <taxon>ecological metagenomes</taxon>
    </lineage>
</organism>
<comment type="caution">
    <text evidence="1">The sequence shown here is derived from an EMBL/GenBank/DDBJ whole genome shotgun (WGS) entry which is preliminary data.</text>
</comment>